<organism evidence="2 3">
    <name type="scientific">Caerostris extrusa</name>
    <name type="common">Bark spider</name>
    <name type="synonym">Caerostris bankana</name>
    <dbReference type="NCBI Taxonomy" id="172846"/>
    <lineage>
        <taxon>Eukaryota</taxon>
        <taxon>Metazoa</taxon>
        <taxon>Ecdysozoa</taxon>
        <taxon>Arthropoda</taxon>
        <taxon>Chelicerata</taxon>
        <taxon>Arachnida</taxon>
        <taxon>Araneae</taxon>
        <taxon>Araneomorphae</taxon>
        <taxon>Entelegynae</taxon>
        <taxon>Araneoidea</taxon>
        <taxon>Araneidae</taxon>
        <taxon>Caerostris</taxon>
    </lineage>
</organism>
<reference evidence="2 3" key="1">
    <citation type="submission" date="2021-06" db="EMBL/GenBank/DDBJ databases">
        <title>Caerostris extrusa draft genome.</title>
        <authorList>
            <person name="Kono N."/>
            <person name="Arakawa K."/>
        </authorList>
    </citation>
    <scope>NUCLEOTIDE SEQUENCE [LARGE SCALE GENOMIC DNA]</scope>
</reference>
<feature type="region of interest" description="Disordered" evidence="1">
    <location>
        <begin position="96"/>
        <end position="151"/>
    </location>
</feature>
<proteinExistence type="predicted"/>
<evidence type="ECO:0000313" key="3">
    <source>
        <dbReference type="Proteomes" id="UP001054945"/>
    </source>
</evidence>
<comment type="caution">
    <text evidence="2">The sequence shown here is derived from an EMBL/GenBank/DDBJ whole genome shotgun (WGS) entry which is preliminary data.</text>
</comment>
<feature type="compositionally biased region" description="Basic and acidic residues" evidence="1">
    <location>
        <begin position="118"/>
        <end position="150"/>
    </location>
</feature>
<evidence type="ECO:0000313" key="2">
    <source>
        <dbReference type="EMBL" id="GIY89054.1"/>
    </source>
</evidence>
<evidence type="ECO:0000256" key="1">
    <source>
        <dbReference type="SAM" id="MobiDB-lite"/>
    </source>
</evidence>
<dbReference type="AlphaFoldDB" id="A0AAV4X5H1"/>
<name>A0AAV4X5H1_CAEEX</name>
<dbReference type="EMBL" id="BPLR01017146">
    <property type="protein sequence ID" value="GIY89054.1"/>
    <property type="molecule type" value="Genomic_DNA"/>
</dbReference>
<accession>A0AAV4X5H1</accession>
<keyword evidence="3" id="KW-1185">Reference proteome</keyword>
<sequence>MFSGQWRLPIPTVYAFRRTEGGLRVGRTDGRNIHRNLPDERIAGFLKIGLRDFNQGEIKSLIRGREMDAITNSNSLCIQTYEGGLRVGRTDGRNILRNLPDERTPDSEKSDYGISIRGKSEGGLRVGRTDGRDILQNLPDERTPDSEKSDYGISIRGKSIYTVRERLDSHLFTFIPWMVHFGRRFQGEWRWKPSPIPTVYALRCRRAVLRVGRTDGKNILQNLSDERTPDSEKIGLRDFNQGEIERRWTPSPIPTVYALSRTREGLRVGRTDGRNILRNLPDERTPDSEKSDYGISIRGSLIRCRGGEQKKSGEGNRSQRNIYTERERLDSRLFTFIPWMVHFGRCFSEERRWMPSPIPTIYAFRRTEGWLPVGRTDERNILRNLLDERTHGF</sequence>
<feature type="compositionally biased region" description="Basic and acidic residues" evidence="1">
    <location>
        <begin position="96"/>
        <end position="111"/>
    </location>
</feature>
<dbReference type="Proteomes" id="UP001054945">
    <property type="component" value="Unassembled WGS sequence"/>
</dbReference>
<gene>
    <name evidence="2" type="ORF">CEXT_421891</name>
</gene>
<protein>
    <submittedName>
        <fullName evidence="2">Uncharacterized protein</fullName>
    </submittedName>
</protein>